<gene>
    <name evidence="2" type="ORF">EDM22_03995</name>
</gene>
<dbReference type="OrthoDB" id="9811812at2"/>
<keyword evidence="3" id="KW-1185">Reference proteome</keyword>
<sequence length="165" mass="18254">MAYAVRAHRRTDALDDACTGRDGGGPYDRGMPERFTTVDEFLAAQEPQRRADVETLRELVREAEPRLVEIVKWNSPDYQLDGVDRLTINAAGTGPVRLILHFGTGRPEDRGAAPTFSGDPEGLLTWHSNIRASLRLPDPAKPAWEREAIVAVIRAWLAEPSTAPD</sequence>
<feature type="domain" description="YdhG-like" evidence="1">
    <location>
        <begin position="49"/>
        <end position="157"/>
    </location>
</feature>
<protein>
    <submittedName>
        <fullName evidence="2">DUF1801 domain-containing protein</fullName>
    </submittedName>
</protein>
<dbReference type="Proteomes" id="UP000275048">
    <property type="component" value="Unassembled WGS sequence"/>
</dbReference>
<dbReference type="InterPro" id="IPR014922">
    <property type="entry name" value="YdhG-like"/>
</dbReference>
<name>A0A3M8AKQ7_9MICO</name>
<dbReference type="Pfam" id="PF08818">
    <property type="entry name" value="DUF1801"/>
    <property type="match status" value="1"/>
</dbReference>
<dbReference type="SUPFAM" id="SSF159888">
    <property type="entry name" value="YdhG-like"/>
    <property type="match status" value="1"/>
</dbReference>
<reference evidence="2 3" key="1">
    <citation type="submission" date="2018-10" db="EMBL/GenBank/DDBJ databases">
        <title>Isolation, diversity and antibacterial activity of antinobacteria from the wheat rhizosphere soil.</title>
        <authorList>
            <person name="Sun T."/>
        </authorList>
    </citation>
    <scope>NUCLEOTIDE SEQUENCE [LARGE SCALE GENOMIC DNA]</scope>
    <source>
        <strain evidence="2 3">SJ-23</strain>
    </source>
</reference>
<accession>A0A3M8AKQ7</accession>
<evidence type="ECO:0000313" key="2">
    <source>
        <dbReference type="EMBL" id="RNB51599.1"/>
    </source>
</evidence>
<comment type="caution">
    <text evidence="2">The sequence shown here is derived from an EMBL/GenBank/DDBJ whole genome shotgun (WGS) entry which is preliminary data.</text>
</comment>
<organism evidence="2 3">
    <name type="scientific">Agromyces tardus</name>
    <dbReference type="NCBI Taxonomy" id="2583849"/>
    <lineage>
        <taxon>Bacteria</taxon>
        <taxon>Bacillati</taxon>
        <taxon>Actinomycetota</taxon>
        <taxon>Actinomycetes</taxon>
        <taxon>Micrococcales</taxon>
        <taxon>Microbacteriaceae</taxon>
        <taxon>Agromyces</taxon>
    </lineage>
</organism>
<dbReference type="AlphaFoldDB" id="A0A3M8AKQ7"/>
<evidence type="ECO:0000313" key="3">
    <source>
        <dbReference type="Proteomes" id="UP000275048"/>
    </source>
</evidence>
<dbReference type="EMBL" id="RHHB01000003">
    <property type="protein sequence ID" value="RNB51599.1"/>
    <property type="molecule type" value="Genomic_DNA"/>
</dbReference>
<evidence type="ECO:0000259" key="1">
    <source>
        <dbReference type="Pfam" id="PF08818"/>
    </source>
</evidence>
<dbReference type="Gene3D" id="3.90.1150.200">
    <property type="match status" value="1"/>
</dbReference>
<proteinExistence type="predicted"/>